<reference evidence="1 2" key="1">
    <citation type="submission" date="2019-11" db="EMBL/GenBank/DDBJ databases">
        <title>Gracilibacillus salitolerans sp. nov., a moderate halophile isolated from a saline soil in northwest China.</title>
        <authorList>
            <person name="Gan L."/>
        </authorList>
    </citation>
    <scope>NUCLEOTIDE SEQUENCE [LARGE SCALE GENOMIC DNA]</scope>
    <source>
        <strain evidence="1 2">SCU50</strain>
    </source>
</reference>
<proteinExistence type="predicted"/>
<accession>A0A5Q2TKI8</accession>
<name>A0A5Q2TKI8_9BACI</name>
<protein>
    <submittedName>
        <fullName evidence="1">Uncharacterized protein</fullName>
    </submittedName>
</protein>
<dbReference type="Proteomes" id="UP000339690">
    <property type="component" value="Chromosome"/>
</dbReference>
<evidence type="ECO:0000313" key="2">
    <source>
        <dbReference type="Proteomes" id="UP000339690"/>
    </source>
</evidence>
<gene>
    <name evidence="1" type="ORF">GI584_11575</name>
</gene>
<dbReference type="RefSeq" id="WP_153791323.1">
    <property type="nucleotide sequence ID" value="NZ_CP045915.1"/>
</dbReference>
<organism evidence="1 2">
    <name type="scientific">Gracilibacillus salitolerans</name>
    <dbReference type="NCBI Taxonomy" id="2663022"/>
    <lineage>
        <taxon>Bacteria</taxon>
        <taxon>Bacillati</taxon>
        <taxon>Bacillota</taxon>
        <taxon>Bacilli</taxon>
        <taxon>Bacillales</taxon>
        <taxon>Bacillaceae</taxon>
        <taxon>Gracilibacillus</taxon>
    </lineage>
</organism>
<sequence length="102" mass="12001">MSQSQKEVEDMEKFMTVLMEVKGSLATQNEKLDTLLDLKPKIEAAYDTANSADRRSLENEKDTDRLREKISTRASKSDVERIVQEKDNWKKNLPHRRWLLFC</sequence>
<evidence type="ECO:0000313" key="1">
    <source>
        <dbReference type="EMBL" id="QGH34631.1"/>
    </source>
</evidence>
<dbReference type="AlphaFoldDB" id="A0A5Q2TKI8"/>
<dbReference type="KEGG" id="grc:GI584_11575"/>
<keyword evidence="2" id="KW-1185">Reference proteome</keyword>
<dbReference type="EMBL" id="CP045915">
    <property type="protein sequence ID" value="QGH34631.1"/>
    <property type="molecule type" value="Genomic_DNA"/>
</dbReference>